<gene>
    <name evidence="14" type="ORF">LYNGBM3L_58700</name>
</gene>
<dbReference type="EMBL" id="GL890965">
    <property type="protein sequence ID" value="EGJ29931.1"/>
    <property type="molecule type" value="Genomic_DNA"/>
</dbReference>
<dbReference type="PRINTS" id="PR00344">
    <property type="entry name" value="BCTRLSENSOR"/>
</dbReference>
<dbReference type="InterPro" id="IPR003594">
    <property type="entry name" value="HATPase_dom"/>
</dbReference>
<evidence type="ECO:0000256" key="9">
    <source>
        <dbReference type="SAM" id="Coils"/>
    </source>
</evidence>
<dbReference type="InterPro" id="IPR013767">
    <property type="entry name" value="PAS_fold"/>
</dbReference>
<dbReference type="SUPFAM" id="SSF55785">
    <property type="entry name" value="PYP-like sensor domain (PAS domain)"/>
    <property type="match status" value="1"/>
</dbReference>
<dbReference type="AlphaFoldDB" id="F4Y013"/>
<dbReference type="InterPro" id="IPR036097">
    <property type="entry name" value="HisK_dim/P_sf"/>
</dbReference>
<name>F4Y013_9CYAN</name>
<dbReference type="SUPFAM" id="SSF55874">
    <property type="entry name" value="ATPase domain of HSP90 chaperone/DNA topoisomerase II/histidine kinase"/>
    <property type="match status" value="1"/>
</dbReference>
<dbReference type="Gene3D" id="3.30.565.10">
    <property type="entry name" value="Histidine kinase-like ATPase, C-terminal domain"/>
    <property type="match status" value="1"/>
</dbReference>
<feature type="domain" description="Histidine kinase" evidence="11">
    <location>
        <begin position="225"/>
        <end position="520"/>
    </location>
</feature>
<dbReference type="PROSITE" id="PS50112">
    <property type="entry name" value="PAS"/>
    <property type="match status" value="1"/>
</dbReference>
<feature type="region of interest" description="Disordered" evidence="10">
    <location>
        <begin position="1"/>
        <end position="21"/>
    </location>
</feature>
<dbReference type="SUPFAM" id="SSF47384">
    <property type="entry name" value="Homodimeric domain of signal transducing histidine kinase"/>
    <property type="match status" value="1"/>
</dbReference>
<sequence>MLISRRTLPPSSGKGVKPNPTVHKNFTNWKTSWQPTNQTLAEPIIDRKRVEESLLAVQQRYRSLFENSTDGIFQITPDGYYIACNPSLARLYGYESPKQFLSNLTGVGDYLHKDPERRYQFLDLLHSKGFVEDFESQVYRQDGTLMWICESAWAVRDATGYILYYEGFVKDITKQKLTEAALQAAQAKLEAQSQELENALKKLELAQEGLKQSEKMSTLGQLCAGVVHEINNPLNFICGNVTPARDYGEDLLRLLGLYAKHYPQPVAEIQQYADLIDLDFLIEDFPKTLSSMGLGAERLQQIVQSVRHFSRQDDQEKQRVNIHQGIDSNLTILHNRLKPKGKNPGITVTKDYGKLPLVKCYSGPINQVLMNLLCNAIDALEESQVNRFFVTGSAAVQADRFFVPVSPQSSDYGPQGVKQKAPAPPKITIRTEFLGSDGDQGDSSGGQVVIRIIDNGPGMTEEVKQKIFEPFFTTKSIDKGTGLGLDISKKIVVEQHGGQILCTSNPGKGTEFAIAIPVGSYHQGLQVK</sequence>
<evidence type="ECO:0000256" key="7">
    <source>
        <dbReference type="ARBA" id="ARBA00022840"/>
    </source>
</evidence>
<dbReference type="Pfam" id="PF00989">
    <property type="entry name" value="PAS"/>
    <property type="match status" value="1"/>
</dbReference>
<evidence type="ECO:0000256" key="6">
    <source>
        <dbReference type="ARBA" id="ARBA00022777"/>
    </source>
</evidence>
<dbReference type="Pfam" id="PF02518">
    <property type="entry name" value="HATPase_c"/>
    <property type="match status" value="1"/>
</dbReference>
<evidence type="ECO:0000256" key="10">
    <source>
        <dbReference type="SAM" id="MobiDB-lite"/>
    </source>
</evidence>
<dbReference type="PROSITE" id="PS50113">
    <property type="entry name" value="PAC"/>
    <property type="match status" value="1"/>
</dbReference>
<evidence type="ECO:0000256" key="8">
    <source>
        <dbReference type="ARBA" id="ARBA00023012"/>
    </source>
</evidence>
<evidence type="ECO:0000259" key="12">
    <source>
        <dbReference type="PROSITE" id="PS50112"/>
    </source>
</evidence>
<dbReference type="PANTHER" id="PTHR43065:SF50">
    <property type="entry name" value="HISTIDINE KINASE"/>
    <property type="match status" value="1"/>
</dbReference>
<reference evidence="15" key="1">
    <citation type="journal article" date="2011" name="Proc. Natl. Acad. Sci. U.S.A.">
        <title>Genomic insights into the physiology and ecology of the marine filamentous cyanobacterium Lyngbya majuscula.</title>
        <authorList>
            <person name="Jones A.C."/>
            <person name="Monroe E.A."/>
            <person name="Podell S."/>
            <person name="Hess W.R."/>
            <person name="Klages S."/>
            <person name="Esquenazi E."/>
            <person name="Niessen S."/>
            <person name="Hoover H."/>
            <person name="Rothmann M."/>
            <person name="Lasken R.S."/>
            <person name="Yates J.R.III."/>
            <person name="Reinhardt R."/>
            <person name="Kube M."/>
            <person name="Burkart M.D."/>
            <person name="Allen E.E."/>
            <person name="Dorrestein P.C."/>
            <person name="Gerwick W.H."/>
            <person name="Gerwick L."/>
        </authorList>
    </citation>
    <scope>NUCLEOTIDE SEQUENCE [LARGE SCALE GENOMIC DNA]</scope>
    <source>
        <strain evidence="15">3L</strain>
    </source>
</reference>
<comment type="catalytic activity">
    <reaction evidence="1">
        <text>ATP + protein L-histidine = ADP + protein N-phospho-L-histidine.</text>
        <dbReference type="EC" id="2.7.13.3"/>
    </reaction>
</comment>
<dbReference type="eggNOG" id="COG4191">
    <property type="taxonomic scope" value="Bacteria"/>
</dbReference>
<evidence type="ECO:0000256" key="1">
    <source>
        <dbReference type="ARBA" id="ARBA00000085"/>
    </source>
</evidence>
<dbReference type="InterPro" id="IPR035965">
    <property type="entry name" value="PAS-like_dom_sf"/>
</dbReference>
<keyword evidence="15" id="KW-1185">Reference proteome</keyword>
<dbReference type="CDD" id="cd00082">
    <property type="entry name" value="HisKA"/>
    <property type="match status" value="1"/>
</dbReference>
<evidence type="ECO:0000259" key="13">
    <source>
        <dbReference type="PROSITE" id="PS50113"/>
    </source>
</evidence>
<proteinExistence type="predicted"/>
<organism evidence="14 15">
    <name type="scientific">Moorena producens 3L</name>
    <dbReference type="NCBI Taxonomy" id="489825"/>
    <lineage>
        <taxon>Bacteria</taxon>
        <taxon>Bacillati</taxon>
        <taxon>Cyanobacteriota</taxon>
        <taxon>Cyanophyceae</taxon>
        <taxon>Coleofasciculales</taxon>
        <taxon>Coleofasciculaceae</taxon>
        <taxon>Moorena</taxon>
    </lineage>
</organism>
<accession>F4Y013</accession>
<dbReference type="InterPro" id="IPR003661">
    <property type="entry name" value="HisK_dim/P_dom"/>
</dbReference>
<dbReference type="EC" id="2.7.13.3" evidence="2"/>
<feature type="coiled-coil region" evidence="9">
    <location>
        <begin position="175"/>
        <end position="216"/>
    </location>
</feature>
<evidence type="ECO:0000259" key="11">
    <source>
        <dbReference type="PROSITE" id="PS50109"/>
    </source>
</evidence>
<dbReference type="HOGENOM" id="CLU_000445_114_39_3"/>
<dbReference type="SMART" id="SM00091">
    <property type="entry name" value="PAS"/>
    <property type="match status" value="1"/>
</dbReference>
<dbReference type="GO" id="GO:0000155">
    <property type="term" value="F:phosphorelay sensor kinase activity"/>
    <property type="evidence" value="ECO:0007669"/>
    <property type="project" value="InterPro"/>
</dbReference>
<dbReference type="InterPro" id="IPR036890">
    <property type="entry name" value="HATPase_C_sf"/>
</dbReference>
<dbReference type="Gene3D" id="3.30.450.20">
    <property type="entry name" value="PAS domain"/>
    <property type="match status" value="1"/>
</dbReference>
<dbReference type="SMART" id="SM00387">
    <property type="entry name" value="HATPase_c"/>
    <property type="match status" value="1"/>
</dbReference>
<feature type="domain" description="PAS" evidence="12">
    <location>
        <begin position="57"/>
        <end position="114"/>
    </location>
</feature>
<dbReference type="OrthoDB" id="9773246at2"/>
<protein>
    <recommendedName>
        <fullName evidence="2">histidine kinase</fullName>
        <ecNumber evidence="2">2.7.13.3</ecNumber>
    </recommendedName>
</protein>
<dbReference type="GO" id="GO:0005524">
    <property type="term" value="F:ATP binding"/>
    <property type="evidence" value="ECO:0007669"/>
    <property type="project" value="UniProtKB-KW"/>
</dbReference>
<dbReference type="InterPro" id="IPR000700">
    <property type="entry name" value="PAS-assoc_C"/>
</dbReference>
<evidence type="ECO:0000256" key="5">
    <source>
        <dbReference type="ARBA" id="ARBA00022741"/>
    </source>
</evidence>
<dbReference type="PANTHER" id="PTHR43065">
    <property type="entry name" value="SENSOR HISTIDINE KINASE"/>
    <property type="match status" value="1"/>
</dbReference>
<dbReference type="NCBIfam" id="TIGR00229">
    <property type="entry name" value="sensory_box"/>
    <property type="match status" value="1"/>
</dbReference>
<keyword evidence="9" id="KW-0175">Coiled coil</keyword>
<dbReference type="GO" id="GO:0006355">
    <property type="term" value="P:regulation of DNA-templated transcription"/>
    <property type="evidence" value="ECO:0007669"/>
    <property type="project" value="InterPro"/>
</dbReference>
<evidence type="ECO:0000256" key="3">
    <source>
        <dbReference type="ARBA" id="ARBA00022553"/>
    </source>
</evidence>
<dbReference type="PROSITE" id="PS50109">
    <property type="entry name" value="HIS_KIN"/>
    <property type="match status" value="1"/>
</dbReference>
<keyword evidence="3" id="KW-0597">Phosphoprotein</keyword>
<evidence type="ECO:0000256" key="4">
    <source>
        <dbReference type="ARBA" id="ARBA00022679"/>
    </source>
</evidence>
<dbReference type="Gene3D" id="1.10.287.130">
    <property type="match status" value="1"/>
</dbReference>
<dbReference type="InterPro" id="IPR004358">
    <property type="entry name" value="Sig_transdc_His_kin-like_C"/>
</dbReference>
<dbReference type="InterPro" id="IPR000014">
    <property type="entry name" value="PAS"/>
</dbReference>
<evidence type="ECO:0000313" key="14">
    <source>
        <dbReference type="EMBL" id="EGJ29931.1"/>
    </source>
</evidence>
<keyword evidence="8" id="KW-0902">Two-component regulatory system</keyword>
<dbReference type="InterPro" id="IPR005467">
    <property type="entry name" value="His_kinase_dom"/>
</dbReference>
<keyword evidence="5" id="KW-0547">Nucleotide-binding</keyword>
<dbReference type="CDD" id="cd00130">
    <property type="entry name" value="PAS"/>
    <property type="match status" value="1"/>
</dbReference>
<feature type="domain" description="PAC" evidence="13">
    <location>
        <begin position="132"/>
        <end position="184"/>
    </location>
</feature>
<evidence type="ECO:0000256" key="2">
    <source>
        <dbReference type="ARBA" id="ARBA00012438"/>
    </source>
</evidence>
<evidence type="ECO:0000313" key="15">
    <source>
        <dbReference type="Proteomes" id="UP000003959"/>
    </source>
</evidence>
<dbReference type="RefSeq" id="WP_008188865.1">
    <property type="nucleotide sequence ID" value="NZ_GL890965.1"/>
</dbReference>
<dbReference type="Proteomes" id="UP000003959">
    <property type="component" value="Unassembled WGS sequence"/>
</dbReference>
<keyword evidence="7" id="KW-0067">ATP-binding</keyword>
<keyword evidence="4" id="KW-0808">Transferase</keyword>
<keyword evidence="6" id="KW-0418">Kinase</keyword>